<dbReference type="Proteomes" id="UP001295794">
    <property type="component" value="Unassembled WGS sequence"/>
</dbReference>
<reference evidence="1" key="1">
    <citation type="submission" date="2023-11" db="EMBL/GenBank/DDBJ databases">
        <authorList>
            <person name="De Vega J J."/>
            <person name="De Vega J J."/>
        </authorList>
    </citation>
    <scope>NUCLEOTIDE SEQUENCE</scope>
</reference>
<proteinExistence type="predicted"/>
<comment type="caution">
    <text evidence="1">The sequence shown here is derived from an EMBL/GenBank/DDBJ whole genome shotgun (WGS) entry which is preliminary data.</text>
</comment>
<dbReference type="EMBL" id="CAVNYO010000045">
    <property type="protein sequence ID" value="CAK5263806.1"/>
    <property type="molecule type" value="Genomic_DNA"/>
</dbReference>
<dbReference type="AlphaFoldDB" id="A0AAD2GUF8"/>
<protein>
    <submittedName>
        <fullName evidence="1">Uncharacterized protein</fullName>
    </submittedName>
</protein>
<name>A0AAD2GUF8_9AGAR</name>
<gene>
    <name evidence="1" type="ORF">MYCIT1_LOCUS3471</name>
</gene>
<evidence type="ECO:0000313" key="2">
    <source>
        <dbReference type="Proteomes" id="UP001295794"/>
    </source>
</evidence>
<accession>A0AAD2GUF8</accession>
<evidence type="ECO:0000313" key="1">
    <source>
        <dbReference type="EMBL" id="CAK5263806.1"/>
    </source>
</evidence>
<organism evidence="1 2">
    <name type="scientific">Mycena citricolor</name>
    <dbReference type="NCBI Taxonomy" id="2018698"/>
    <lineage>
        <taxon>Eukaryota</taxon>
        <taxon>Fungi</taxon>
        <taxon>Dikarya</taxon>
        <taxon>Basidiomycota</taxon>
        <taxon>Agaricomycotina</taxon>
        <taxon>Agaricomycetes</taxon>
        <taxon>Agaricomycetidae</taxon>
        <taxon>Agaricales</taxon>
        <taxon>Marasmiineae</taxon>
        <taxon>Mycenaceae</taxon>
        <taxon>Mycena</taxon>
    </lineage>
</organism>
<sequence>MGARVEVSFDCGAYLLEQIIVSVLRLGTGHNCDAAPSAEHPLLGLLRLDARSLHSISVLRQNFLRDG</sequence>
<keyword evidence="2" id="KW-1185">Reference proteome</keyword>